<dbReference type="RefSeq" id="WP_062902565.1">
    <property type="nucleotide sequence ID" value="NZ_CP013342.1"/>
</dbReference>
<dbReference type="InterPro" id="IPR013424">
    <property type="entry name" value="Ice-binding_C"/>
</dbReference>
<keyword evidence="1" id="KW-0472">Membrane</keyword>
<evidence type="ECO:0000313" key="3">
    <source>
        <dbReference type="EMBL" id="AMU96188.1"/>
    </source>
</evidence>
<dbReference type="Proteomes" id="UP000076234">
    <property type="component" value="Chromosome"/>
</dbReference>
<reference evidence="3 4" key="2">
    <citation type="journal article" date="2016" name="Genome Announc.">
        <title>Complete Genome Sequence of Sphingopyxis terrae Strain 203-1 (NBRC 111660), a Polyethylene Glycol Degrader.</title>
        <authorList>
            <person name="Ohtsubo Y."/>
            <person name="Nonoyama S."/>
            <person name="Nagata Y."/>
            <person name="Numata M."/>
            <person name="Tsuchikane K."/>
            <person name="Hosoyama A."/>
            <person name="Yamazoe A."/>
            <person name="Tsuda M."/>
            <person name="Fujita N."/>
            <person name="Kawai F."/>
        </authorList>
    </citation>
    <scope>NUCLEOTIDE SEQUENCE [LARGE SCALE GENOMIC DNA]</scope>
    <source>
        <strain evidence="3 4">203-1</strain>
    </source>
</reference>
<dbReference type="AlphaFoldDB" id="A0A142W2B6"/>
<keyword evidence="2" id="KW-0732">Signal</keyword>
<feature type="chain" id="PRO_5007502672" description="PEP-CTERM protein-sorting domain-containing protein" evidence="2">
    <location>
        <begin position="21"/>
        <end position="237"/>
    </location>
</feature>
<proteinExistence type="predicted"/>
<dbReference type="NCBIfam" id="TIGR02595">
    <property type="entry name" value="PEP_CTERM"/>
    <property type="match status" value="1"/>
</dbReference>
<gene>
    <name evidence="3" type="ORF">AOA14_16410</name>
</gene>
<evidence type="ECO:0000256" key="2">
    <source>
        <dbReference type="SAM" id="SignalP"/>
    </source>
</evidence>
<keyword evidence="1" id="KW-1133">Transmembrane helix</keyword>
<reference evidence="4" key="1">
    <citation type="submission" date="2015-11" db="EMBL/GenBank/DDBJ databases">
        <title>Complete genome sequence of a polyethylene glycol-degrading strain Sphingopyxis terrae strain 203-1 (NBRC 15098).</title>
        <authorList>
            <person name="Yoshiyuki O."/>
            <person name="Shouta N."/>
            <person name="Nagata Y."/>
            <person name="Numata M."/>
            <person name="Tsuchikane K."/>
            <person name="Hosoyama A."/>
            <person name="Yamazoe A."/>
            <person name="Tsuda M."/>
            <person name="Fujita N."/>
            <person name="Kawai F."/>
        </authorList>
    </citation>
    <scope>NUCLEOTIDE SEQUENCE [LARGE SCALE GENOMIC DNA]</scope>
    <source>
        <strain evidence="4">203-1</strain>
    </source>
</reference>
<feature type="signal peptide" evidence="2">
    <location>
        <begin position="1"/>
        <end position="20"/>
    </location>
</feature>
<evidence type="ECO:0000256" key="1">
    <source>
        <dbReference type="SAM" id="Phobius"/>
    </source>
</evidence>
<dbReference type="NCBIfam" id="NF035944">
    <property type="entry name" value="PEPxxWA-CTERM"/>
    <property type="match status" value="1"/>
</dbReference>
<name>A0A142W2B6_9SPHN</name>
<evidence type="ECO:0000313" key="4">
    <source>
        <dbReference type="Proteomes" id="UP000076234"/>
    </source>
</evidence>
<dbReference type="EMBL" id="CP013342">
    <property type="protein sequence ID" value="AMU96188.1"/>
    <property type="molecule type" value="Genomic_DNA"/>
</dbReference>
<evidence type="ECO:0008006" key="5">
    <source>
        <dbReference type="Google" id="ProtNLM"/>
    </source>
</evidence>
<protein>
    <recommendedName>
        <fullName evidence="5">PEP-CTERM protein-sorting domain-containing protein</fullName>
    </recommendedName>
</protein>
<sequence length="237" mass="24957">MRIKTLLCSAALAASSVLLAAPASAATSLDTTQPFTGAWSPFGDPDTSAYGQTFTVGADNVLDSFSLYLTGGVTNPVDFRAYIYGWDGSKATGAQLFASSLQSFTGSLYDNPTEFLFSTGGLGLTTGAQYVAFLFADFSGAESTASMPYSGSFGSEQMPGGGFVYYNAGDNFGALTSSNWDRFGEADDVWFKASFSQGDVGAVPEPATWALFLFGFFAVGGLMRSAKREQKIRVTYG</sequence>
<keyword evidence="1" id="KW-0812">Transmembrane</keyword>
<feature type="transmembrane region" description="Helical" evidence="1">
    <location>
        <begin position="206"/>
        <end position="223"/>
    </location>
</feature>
<organism evidence="3 4">
    <name type="scientific">Sphingopyxis terrae subsp. terrae NBRC 15098</name>
    <dbReference type="NCBI Taxonomy" id="1219058"/>
    <lineage>
        <taxon>Bacteria</taxon>
        <taxon>Pseudomonadati</taxon>
        <taxon>Pseudomonadota</taxon>
        <taxon>Alphaproteobacteria</taxon>
        <taxon>Sphingomonadales</taxon>
        <taxon>Sphingomonadaceae</taxon>
        <taxon>Sphingopyxis</taxon>
    </lineage>
</organism>
<dbReference type="KEGG" id="ster:AOA14_16410"/>
<accession>A0A142W2B6</accession>